<dbReference type="Gene3D" id="3.40.50.1820">
    <property type="entry name" value="alpha/beta hydrolase"/>
    <property type="match status" value="1"/>
</dbReference>
<name>A0AAE3W5E6_9ACTN</name>
<evidence type="ECO:0000256" key="2">
    <source>
        <dbReference type="SAM" id="MobiDB-lite"/>
    </source>
</evidence>
<proteinExistence type="predicted"/>
<dbReference type="AlphaFoldDB" id="A0AAE3W5E6"/>
<sequence length="241" mass="25589">MPGEDESVLSRPAPEPDRTVAYGDDQDQIAGVRLGDATRPLLVILHGGFWRPRFDRTHTGPMAEALRSAGWTTAAVEYRRIPGDPAATTSDVRAALDALPSLVTAHDGRMIVIGHSAGGHLALHAAAHDHSLWTVALSPVADLRRAERLGLGGGAVRAFLGAHEGAALDPMRLPPVPAERVVLLHGRRDETVPAEISAAYAARGGGELIAPADAHHYSFIDPDDPHWPLLTDTLSGLSRRA</sequence>
<dbReference type="Proteomes" id="UP001240236">
    <property type="component" value="Unassembled WGS sequence"/>
</dbReference>
<dbReference type="SUPFAM" id="SSF53474">
    <property type="entry name" value="alpha/beta-Hydrolases"/>
    <property type="match status" value="1"/>
</dbReference>
<dbReference type="InterPro" id="IPR029058">
    <property type="entry name" value="AB_hydrolase_fold"/>
</dbReference>
<feature type="region of interest" description="Disordered" evidence="2">
    <location>
        <begin position="1"/>
        <end position="22"/>
    </location>
</feature>
<protein>
    <submittedName>
        <fullName evidence="4">Acetyl esterase/lipase</fullName>
    </submittedName>
</protein>
<comment type="caution">
    <text evidence="4">The sequence shown here is derived from an EMBL/GenBank/DDBJ whole genome shotgun (WGS) entry which is preliminary data.</text>
</comment>
<keyword evidence="1" id="KW-0378">Hydrolase</keyword>
<keyword evidence="5" id="KW-1185">Reference proteome</keyword>
<dbReference type="PANTHER" id="PTHR48081">
    <property type="entry name" value="AB HYDROLASE SUPERFAMILY PROTEIN C4A8.06C"/>
    <property type="match status" value="1"/>
</dbReference>
<evidence type="ECO:0000313" key="4">
    <source>
        <dbReference type="EMBL" id="MDQ0369620.1"/>
    </source>
</evidence>
<accession>A0AAE3W5E6</accession>
<feature type="domain" description="Alpha/beta hydrolase fold-3" evidence="3">
    <location>
        <begin position="42"/>
        <end position="143"/>
    </location>
</feature>
<dbReference type="GO" id="GO:0016787">
    <property type="term" value="F:hydrolase activity"/>
    <property type="evidence" value="ECO:0007669"/>
    <property type="project" value="UniProtKB-KW"/>
</dbReference>
<dbReference type="EMBL" id="JAUSUZ010000001">
    <property type="protein sequence ID" value="MDQ0369620.1"/>
    <property type="molecule type" value="Genomic_DNA"/>
</dbReference>
<evidence type="ECO:0000313" key="5">
    <source>
        <dbReference type="Proteomes" id="UP001240236"/>
    </source>
</evidence>
<dbReference type="RefSeq" id="WP_307244972.1">
    <property type="nucleotide sequence ID" value="NZ_JAUSUZ010000001.1"/>
</dbReference>
<gene>
    <name evidence="4" type="ORF">J2S42_006289</name>
</gene>
<evidence type="ECO:0000259" key="3">
    <source>
        <dbReference type="Pfam" id="PF07859"/>
    </source>
</evidence>
<organism evidence="4 5">
    <name type="scientific">Catenuloplanes indicus</name>
    <dbReference type="NCBI Taxonomy" id="137267"/>
    <lineage>
        <taxon>Bacteria</taxon>
        <taxon>Bacillati</taxon>
        <taxon>Actinomycetota</taxon>
        <taxon>Actinomycetes</taxon>
        <taxon>Micromonosporales</taxon>
        <taxon>Micromonosporaceae</taxon>
        <taxon>Catenuloplanes</taxon>
    </lineage>
</organism>
<reference evidence="4 5" key="1">
    <citation type="submission" date="2023-07" db="EMBL/GenBank/DDBJ databases">
        <title>Sequencing the genomes of 1000 actinobacteria strains.</title>
        <authorList>
            <person name="Klenk H.-P."/>
        </authorList>
    </citation>
    <scope>NUCLEOTIDE SEQUENCE [LARGE SCALE GENOMIC DNA]</scope>
    <source>
        <strain evidence="4 5">DSM 44709</strain>
    </source>
</reference>
<dbReference type="InterPro" id="IPR013094">
    <property type="entry name" value="AB_hydrolase_3"/>
</dbReference>
<evidence type="ECO:0000256" key="1">
    <source>
        <dbReference type="ARBA" id="ARBA00022801"/>
    </source>
</evidence>
<dbReference type="Pfam" id="PF07859">
    <property type="entry name" value="Abhydrolase_3"/>
    <property type="match status" value="1"/>
</dbReference>
<dbReference type="InterPro" id="IPR050300">
    <property type="entry name" value="GDXG_lipolytic_enzyme"/>
</dbReference>